<reference evidence="2 3" key="1">
    <citation type="submission" date="2022-11" db="EMBL/GenBank/DDBJ databases">
        <title>Minimal conservation of predation-associated metabolite biosynthetic gene clusters underscores biosynthetic potential of Myxococcota including descriptions for ten novel species: Archangium lansinium sp. nov., Myxococcus landrumus sp. nov., Nannocystis bai.</title>
        <authorList>
            <person name="Ahearne A."/>
            <person name="Stevens C."/>
            <person name="Dowd S."/>
        </authorList>
    </citation>
    <scope>NUCLEOTIDE SEQUENCE [LARGE SCALE GENOMIC DNA]</scope>
    <source>
        <strain evidence="2 3">RJM3</strain>
    </source>
</reference>
<dbReference type="Proteomes" id="UP001221411">
    <property type="component" value="Unassembled WGS sequence"/>
</dbReference>
<evidence type="ECO:0000256" key="1">
    <source>
        <dbReference type="SAM" id="MobiDB-lite"/>
    </source>
</evidence>
<organism evidence="2 3">
    <name type="scientific">Polyangium mundeleinium</name>
    <dbReference type="NCBI Taxonomy" id="2995306"/>
    <lineage>
        <taxon>Bacteria</taxon>
        <taxon>Pseudomonadati</taxon>
        <taxon>Myxococcota</taxon>
        <taxon>Polyangia</taxon>
        <taxon>Polyangiales</taxon>
        <taxon>Polyangiaceae</taxon>
        <taxon>Polyangium</taxon>
    </lineage>
</organism>
<keyword evidence="3" id="KW-1185">Reference proteome</keyword>
<accession>A0ABT5F5C4</accession>
<evidence type="ECO:0000313" key="3">
    <source>
        <dbReference type="Proteomes" id="UP001221411"/>
    </source>
</evidence>
<dbReference type="Pfam" id="PF10009">
    <property type="entry name" value="DUF2252"/>
    <property type="match status" value="1"/>
</dbReference>
<dbReference type="PANTHER" id="PTHR39441">
    <property type="entry name" value="DUF2252 DOMAIN-CONTAINING PROTEIN"/>
    <property type="match status" value="1"/>
</dbReference>
<dbReference type="PANTHER" id="PTHR39441:SF1">
    <property type="entry name" value="DUF2252 DOMAIN-CONTAINING PROTEIN"/>
    <property type="match status" value="1"/>
</dbReference>
<gene>
    <name evidence="2" type="ORF">POL67_43640</name>
</gene>
<protein>
    <submittedName>
        <fullName evidence="2">DUF2252 domain-containing protein</fullName>
    </submittedName>
</protein>
<sequence>MTEITTGDRASTDAGAWAMPHPSAEEHAARGKAEREKIPRAAHASWEAPSHRPDPIALLEEQAKIRVPELVPIRHGRMLVSPLTFFRGAAYVMASDLGATPRSALRVQLCGDAHLSNFGVFGSPERRVMFDINDFDETLPGPWDWDVKRLAASMELAGRDNGFSKSARSDIVQATVREYREAMRNFGALGNLDVWYASLDTEQIIERFGSRVGHKRLHVTEHNVAKARTKDSFQAYEKLTHEVDGRRRIISDPPLIVPMDEFLKGVAREQLEQQVREILHGYRCTLQTDRRHLLEKYDFADMAHKVVGVGSVGARAWILLLLGRDDQDPLFLQAKEAHASVLEPFLGKSEYGNSGQRVVAGQRLMQAASDIFLGWQRVKGVDGIERDFYVRQLRDWKFSVDIAALDRAALTAYGSLCGWTLARAHARSGDRIAIAAYLGKADTFDKATAAFAVAYADQTERDHQALTAAVKNGRIQAETGV</sequence>
<dbReference type="InterPro" id="IPR018721">
    <property type="entry name" value="DUF2252"/>
</dbReference>
<comment type="caution">
    <text evidence="2">The sequence shown here is derived from an EMBL/GenBank/DDBJ whole genome shotgun (WGS) entry which is preliminary data.</text>
</comment>
<evidence type="ECO:0000313" key="2">
    <source>
        <dbReference type="EMBL" id="MDC0748300.1"/>
    </source>
</evidence>
<dbReference type="RefSeq" id="WP_271927178.1">
    <property type="nucleotide sequence ID" value="NZ_JAQNDO010000001.1"/>
</dbReference>
<feature type="region of interest" description="Disordered" evidence="1">
    <location>
        <begin position="1"/>
        <end position="35"/>
    </location>
</feature>
<proteinExistence type="predicted"/>
<name>A0ABT5F5C4_9BACT</name>
<dbReference type="EMBL" id="JAQNDO010000001">
    <property type="protein sequence ID" value="MDC0748300.1"/>
    <property type="molecule type" value="Genomic_DNA"/>
</dbReference>
<feature type="compositionally biased region" description="Basic and acidic residues" evidence="1">
    <location>
        <begin position="23"/>
        <end position="35"/>
    </location>
</feature>